<evidence type="ECO:0000313" key="4">
    <source>
        <dbReference type="Proteomes" id="UP000248410"/>
    </source>
</evidence>
<evidence type="ECO:0000259" key="2">
    <source>
        <dbReference type="Pfam" id="PF00582"/>
    </source>
</evidence>
<dbReference type="KEGG" id="asul:DFR86_08190"/>
<evidence type="ECO:0000313" key="3">
    <source>
        <dbReference type="EMBL" id="AWR97532.1"/>
    </source>
</evidence>
<comment type="similarity">
    <text evidence="1">Belongs to the universal stress protein A family.</text>
</comment>
<evidence type="ECO:0000256" key="1">
    <source>
        <dbReference type="ARBA" id="ARBA00008791"/>
    </source>
</evidence>
<sequence length="131" mass="14384">MKVILAYDGSDYSKKAVFFSLRFLKKEEDEIHIVTVVKEAPKSPEQRIIESEEKAKELLDSISSETAGFNVKTKILESNDVADAIIDYCKQINCDLVITGSRGLTGLKKAIMGSVSSALVSKADFPVLVVK</sequence>
<keyword evidence="4" id="KW-1185">Reference proteome</keyword>
<dbReference type="InterPro" id="IPR006015">
    <property type="entry name" value="Universal_stress_UspA"/>
</dbReference>
<dbReference type="OrthoDB" id="105697at2157"/>
<dbReference type="AlphaFoldDB" id="A0A2U9INF6"/>
<name>A0A2U9INF6_9CREN</name>
<feature type="domain" description="UspA" evidence="2">
    <location>
        <begin position="2"/>
        <end position="131"/>
    </location>
</feature>
<dbReference type="PANTHER" id="PTHR46268">
    <property type="entry name" value="STRESS RESPONSE PROTEIN NHAX"/>
    <property type="match status" value="1"/>
</dbReference>
<dbReference type="RefSeq" id="WP_110380422.1">
    <property type="nucleotide sequence ID" value="NZ_CP029288.2"/>
</dbReference>
<gene>
    <name evidence="3" type="ORF">DFR86_08190</name>
</gene>
<accession>A0A2U9INF6</accession>
<dbReference type="PRINTS" id="PR01438">
    <property type="entry name" value="UNVRSLSTRESS"/>
</dbReference>
<proteinExistence type="inferred from homology"/>
<dbReference type="CDD" id="cd00293">
    <property type="entry name" value="USP-like"/>
    <property type="match status" value="1"/>
</dbReference>
<dbReference type="GeneID" id="36837941"/>
<dbReference type="EMBL" id="CP029288">
    <property type="protein sequence ID" value="AWR97532.1"/>
    <property type="molecule type" value="Genomic_DNA"/>
</dbReference>
<dbReference type="Pfam" id="PF00582">
    <property type="entry name" value="Usp"/>
    <property type="match status" value="1"/>
</dbReference>
<dbReference type="InterPro" id="IPR006016">
    <property type="entry name" value="UspA"/>
</dbReference>
<organism evidence="3 4">
    <name type="scientific">Acidianus sulfidivorans JP7</name>
    <dbReference type="NCBI Taxonomy" id="619593"/>
    <lineage>
        <taxon>Archaea</taxon>
        <taxon>Thermoproteota</taxon>
        <taxon>Thermoprotei</taxon>
        <taxon>Sulfolobales</taxon>
        <taxon>Sulfolobaceae</taxon>
        <taxon>Acidianus</taxon>
    </lineage>
</organism>
<protein>
    <submittedName>
        <fullName evidence="3">Universal stress protein</fullName>
    </submittedName>
</protein>
<dbReference type="PANTHER" id="PTHR46268:SF6">
    <property type="entry name" value="UNIVERSAL STRESS PROTEIN UP12"/>
    <property type="match status" value="1"/>
</dbReference>
<dbReference type="InterPro" id="IPR014729">
    <property type="entry name" value="Rossmann-like_a/b/a_fold"/>
</dbReference>
<dbReference type="Gene3D" id="3.40.50.620">
    <property type="entry name" value="HUPs"/>
    <property type="match status" value="1"/>
</dbReference>
<dbReference type="Proteomes" id="UP000248410">
    <property type="component" value="Chromosome"/>
</dbReference>
<reference evidence="3 4" key="1">
    <citation type="submission" date="2018-05" db="EMBL/GenBank/DDBJ databases">
        <title>Complete Genome Sequences of Extremely Thermoacidophilic, Metal-Mobilizing Type-Strain Members of the Archaeal Family Sulfolobaceae: Acidianus brierleyi DSM-1651T, Acidianus sulfidivorans DSM-18786T, Metallosphaera hakonensis DSM-7519T, and Metallosphaera prunae DSM-10039T.</title>
        <authorList>
            <person name="Counts J.A."/>
            <person name="Kelly R.M."/>
        </authorList>
    </citation>
    <scope>NUCLEOTIDE SEQUENCE [LARGE SCALE GENOMIC DNA]</scope>
    <source>
        <strain evidence="3 4">JP7</strain>
    </source>
</reference>
<dbReference type="SUPFAM" id="SSF52402">
    <property type="entry name" value="Adenine nucleotide alpha hydrolases-like"/>
    <property type="match status" value="1"/>
</dbReference>